<dbReference type="EMBL" id="CP026399">
    <property type="protein sequence ID" value="AUY03566.1"/>
    <property type="molecule type" value="Genomic_DNA"/>
</dbReference>
<dbReference type="PROSITE" id="PS01124">
    <property type="entry name" value="HTH_ARAC_FAMILY_2"/>
    <property type="match status" value="1"/>
</dbReference>
<name>A0A3L2VH57_ECOLX</name>
<dbReference type="GO" id="GO:0043565">
    <property type="term" value="F:sequence-specific DNA binding"/>
    <property type="evidence" value="ECO:0007669"/>
    <property type="project" value="InterPro"/>
</dbReference>
<dbReference type="AlphaFoldDB" id="A0A3L2VH57"/>
<sequence length="54" mass="6164">MSYFIYVFRNYYGMTPTEYQERSAQGLPNRDSAASIVAQGNFYGTDRSAEGIRL</sequence>
<organism evidence="1 2">
    <name type="scientific">Escherichia coli</name>
    <dbReference type="NCBI Taxonomy" id="562"/>
    <lineage>
        <taxon>Bacteria</taxon>
        <taxon>Pseudomonadati</taxon>
        <taxon>Pseudomonadota</taxon>
        <taxon>Gammaproteobacteria</taxon>
        <taxon>Enterobacterales</taxon>
        <taxon>Enterobacteriaceae</taxon>
        <taxon>Escherichia</taxon>
    </lineage>
</organism>
<gene>
    <name evidence="1" type="ORF">C3F40_18450</name>
</gene>
<dbReference type="Gene3D" id="1.10.10.60">
    <property type="entry name" value="Homeodomain-like"/>
    <property type="match status" value="1"/>
</dbReference>
<evidence type="ECO:0000313" key="2">
    <source>
        <dbReference type="Proteomes" id="UP000239554"/>
    </source>
</evidence>
<accession>A0A3L2VH57</accession>
<dbReference type="InterPro" id="IPR018060">
    <property type="entry name" value="HTH_AraC"/>
</dbReference>
<dbReference type="Proteomes" id="UP000239554">
    <property type="component" value="Chromosome"/>
</dbReference>
<proteinExistence type="predicted"/>
<reference evidence="1 2" key="1">
    <citation type="journal article" date="2018" name="MBio">
        <title>Genomic Analysis of Hospital Plumbing Reveals Diverse Reservoir of Bacterial Plasmids Conferring Carbapenem Resistance.</title>
        <authorList>
            <consortium name="NISC Comparative Sequencing Program"/>
            <person name="Weingarten R.A."/>
            <person name="Johnson R.C."/>
            <person name="Conlan S."/>
            <person name="Ramsburg A.M."/>
            <person name="Dekker J.P."/>
            <person name="Lau A.F."/>
            <person name="Khil P."/>
            <person name="Odom R.T."/>
            <person name="Deming C."/>
            <person name="Park M."/>
            <person name="Thomas P.J."/>
            <person name="Henderson D.K."/>
            <person name="Palmore T.N."/>
            <person name="Segre J.A."/>
            <person name="Frank K.M."/>
        </authorList>
    </citation>
    <scope>NUCLEOTIDE SEQUENCE [LARGE SCALE GENOMIC DNA]</scope>
    <source>
        <strain evidence="1 2">ECONIH4</strain>
    </source>
</reference>
<protein>
    <submittedName>
        <fullName evidence="1">AraC family transcriptional regulator</fullName>
    </submittedName>
</protein>
<evidence type="ECO:0000313" key="1">
    <source>
        <dbReference type="EMBL" id="AUY03566.1"/>
    </source>
</evidence>
<dbReference type="GO" id="GO:0003700">
    <property type="term" value="F:DNA-binding transcription factor activity"/>
    <property type="evidence" value="ECO:0007669"/>
    <property type="project" value="InterPro"/>
</dbReference>